<keyword evidence="1" id="KW-0812">Transmembrane</keyword>
<feature type="transmembrane region" description="Helical" evidence="1">
    <location>
        <begin position="12"/>
        <end position="39"/>
    </location>
</feature>
<protein>
    <submittedName>
        <fullName evidence="2">Uncharacterized protein</fullName>
    </submittedName>
</protein>
<keyword evidence="1" id="KW-0472">Membrane</keyword>
<name>A0A6N8FUD8_9CHRO</name>
<evidence type="ECO:0000256" key="1">
    <source>
        <dbReference type="SAM" id="Phobius"/>
    </source>
</evidence>
<proteinExistence type="predicted"/>
<organism evidence="2 3">
    <name type="scientific">Gloeocapsopsis dulcis AAB1 = 1H9</name>
    <dbReference type="NCBI Taxonomy" id="1433147"/>
    <lineage>
        <taxon>Bacteria</taxon>
        <taxon>Bacillati</taxon>
        <taxon>Cyanobacteriota</taxon>
        <taxon>Cyanophyceae</taxon>
        <taxon>Oscillatoriophycideae</taxon>
        <taxon>Chroococcales</taxon>
        <taxon>Chroococcaceae</taxon>
        <taxon>Gloeocapsopsis</taxon>
        <taxon>Gloeocapsopsis dulcis</taxon>
    </lineage>
</organism>
<gene>
    <name evidence="2" type="ORF">BWI75_08490</name>
</gene>
<dbReference type="Proteomes" id="UP000441797">
    <property type="component" value="Unassembled WGS sequence"/>
</dbReference>
<dbReference type="EMBL" id="NAPY01000010">
    <property type="protein sequence ID" value="MUL36384.1"/>
    <property type="molecule type" value="Genomic_DNA"/>
</dbReference>
<comment type="caution">
    <text evidence="2">The sequence shown here is derived from an EMBL/GenBank/DDBJ whole genome shotgun (WGS) entry which is preliminary data.</text>
</comment>
<keyword evidence="3" id="KW-1185">Reference proteome</keyword>
<sequence length="345" mass="38848">MKRVFDWLHGTTFKLLGLAVFIFLIWGTLAPLETIVWWLSQDEESINPDVSQPDATSDDDSSSDIDCYVIFLPGVGSYDADNLTHRESNFVNRVVEERPNCVSVEDIFPFSEANEGLVGERILAPVWDWLSQSDGAAYALINIRNIWRIAISADNRYGPVYNRGIANTIVERMNAASSLPPANQRLNVVLMSTSGGAQVALGAVPYLEDRINAQINVISLGGVFSGSDGFDEADGVYHLYGTNDWIDNIGSIMFPSRWRWVFASPFNRARRQGRYQAIETGPHEHDGEQGYFGEATIAEGTTYLDLTLEVVDQLPIWSVENRSDDEARKTWLEYVMYKKFQSLYY</sequence>
<dbReference type="AlphaFoldDB" id="A0A6N8FUD8"/>
<dbReference type="RefSeq" id="WP_105221827.1">
    <property type="nucleotide sequence ID" value="NZ_CAWNSU010000118.1"/>
</dbReference>
<accession>A0A6N8FUD8</accession>
<reference evidence="2 3" key="1">
    <citation type="journal article" date="2019" name="Front. Microbiol.">
        <title>Genomic Features for Desiccation Tolerance and Sugar Biosynthesis in the Extremophile Gloeocapsopsis sp. UTEX B3054.</title>
        <authorList>
            <person name="Urrejola C."/>
            <person name="Alcorta J."/>
            <person name="Salas L."/>
            <person name="Vasquez M."/>
            <person name="Polz M.F."/>
            <person name="Vicuna R."/>
            <person name="Diez B."/>
        </authorList>
    </citation>
    <scope>NUCLEOTIDE SEQUENCE [LARGE SCALE GENOMIC DNA]</scope>
    <source>
        <strain evidence="2 3">1H9</strain>
    </source>
</reference>
<evidence type="ECO:0000313" key="3">
    <source>
        <dbReference type="Proteomes" id="UP000441797"/>
    </source>
</evidence>
<evidence type="ECO:0000313" key="2">
    <source>
        <dbReference type="EMBL" id="MUL36384.1"/>
    </source>
</evidence>
<dbReference type="OrthoDB" id="5141003at2"/>
<keyword evidence="1" id="KW-1133">Transmembrane helix</keyword>